<organism evidence="1 2">
    <name type="scientific">Dreissena polymorpha</name>
    <name type="common">Zebra mussel</name>
    <name type="synonym">Mytilus polymorpha</name>
    <dbReference type="NCBI Taxonomy" id="45954"/>
    <lineage>
        <taxon>Eukaryota</taxon>
        <taxon>Metazoa</taxon>
        <taxon>Spiralia</taxon>
        <taxon>Lophotrochozoa</taxon>
        <taxon>Mollusca</taxon>
        <taxon>Bivalvia</taxon>
        <taxon>Autobranchia</taxon>
        <taxon>Heteroconchia</taxon>
        <taxon>Euheterodonta</taxon>
        <taxon>Imparidentia</taxon>
        <taxon>Neoheterodontei</taxon>
        <taxon>Myida</taxon>
        <taxon>Dreissenoidea</taxon>
        <taxon>Dreissenidae</taxon>
        <taxon>Dreissena</taxon>
    </lineage>
</organism>
<sequence length="73" mass="8212">MENNFLLLANKLNRKSTDPIRKHTHYPGFCYRPEASRINTSDQHFPNLPCWPPGAPRIFLDVPGPTGIPTAAL</sequence>
<comment type="caution">
    <text evidence="1">The sequence shown here is derived from an EMBL/GenBank/DDBJ whole genome shotgun (WGS) entry which is preliminary data.</text>
</comment>
<gene>
    <name evidence="1" type="ORF">DPMN_158497</name>
</gene>
<reference evidence="1" key="2">
    <citation type="submission" date="2020-11" db="EMBL/GenBank/DDBJ databases">
        <authorList>
            <person name="McCartney M.A."/>
            <person name="Auch B."/>
            <person name="Kono T."/>
            <person name="Mallez S."/>
            <person name="Becker A."/>
            <person name="Gohl D.M."/>
            <person name="Silverstein K.A.T."/>
            <person name="Koren S."/>
            <person name="Bechman K.B."/>
            <person name="Herman A."/>
            <person name="Abrahante J.E."/>
            <person name="Garbe J."/>
        </authorList>
    </citation>
    <scope>NUCLEOTIDE SEQUENCE</scope>
    <source>
        <strain evidence="1">Duluth1</strain>
        <tissue evidence="1">Whole animal</tissue>
    </source>
</reference>
<dbReference type="AlphaFoldDB" id="A0A9D4IQX1"/>
<protein>
    <submittedName>
        <fullName evidence="1">Uncharacterized protein</fullName>
    </submittedName>
</protein>
<dbReference type="Proteomes" id="UP000828390">
    <property type="component" value="Unassembled WGS sequence"/>
</dbReference>
<evidence type="ECO:0000313" key="2">
    <source>
        <dbReference type="Proteomes" id="UP000828390"/>
    </source>
</evidence>
<accession>A0A9D4IQX1</accession>
<reference evidence="1" key="1">
    <citation type="journal article" date="2019" name="bioRxiv">
        <title>The Genome of the Zebra Mussel, Dreissena polymorpha: A Resource for Invasive Species Research.</title>
        <authorList>
            <person name="McCartney M.A."/>
            <person name="Auch B."/>
            <person name="Kono T."/>
            <person name="Mallez S."/>
            <person name="Zhang Y."/>
            <person name="Obille A."/>
            <person name="Becker A."/>
            <person name="Abrahante J.E."/>
            <person name="Garbe J."/>
            <person name="Badalamenti J.P."/>
            <person name="Herman A."/>
            <person name="Mangelson H."/>
            <person name="Liachko I."/>
            <person name="Sullivan S."/>
            <person name="Sone E.D."/>
            <person name="Koren S."/>
            <person name="Silverstein K.A.T."/>
            <person name="Beckman K.B."/>
            <person name="Gohl D.M."/>
        </authorList>
    </citation>
    <scope>NUCLEOTIDE SEQUENCE</scope>
    <source>
        <strain evidence="1">Duluth1</strain>
        <tissue evidence="1">Whole animal</tissue>
    </source>
</reference>
<keyword evidence="2" id="KW-1185">Reference proteome</keyword>
<proteinExistence type="predicted"/>
<evidence type="ECO:0000313" key="1">
    <source>
        <dbReference type="EMBL" id="KAH3780678.1"/>
    </source>
</evidence>
<name>A0A9D4IQX1_DREPO</name>
<dbReference type="EMBL" id="JAIWYP010000008">
    <property type="protein sequence ID" value="KAH3780678.1"/>
    <property type="molecule type" value="Genomic_DNA"/>
</dbReference>